<dbReference type="EMBL" id="CP002289">
    <property type="protein sequence ID" value="ADP19991.1"/>
    <property type="molecule type" value="Genomic_DNA"/>
</dbReference>
<keyword evidence="1" id="KW-0614">Plasmid</keyword>
<dbReference type="AlphaFoldDB" id="E3HY37"/>
<accession>E3HY37</accession>
<reference evidence="2" key="1">
    <citation type="journal article" date="2011" name="J. Bacteriol.">
        <title>Complete genome sequence of the haloaromatic acid-degrading bacterium Achromobacter xylosoxidans A8.</title>
        <authorList>
            <person name="Strnad H."/>
            <person name="Ridl J."/>
            <person name="Paces J."/>
            <person name="Kolar M."/>
            <person name="Vlcek C."/>
            <person name="Paces V."/>
        </authorList>
    </citation>
    <scope>NUCLEOTIDE SEQUENCE [LARGE SCALE GENOMIC DNA]</scope>
    <source>
        <strain evidence="2">A8</strain>
        <plasmid evidence="2">pA82</plasmid>
    </source>
</reference>
<sequence length="53" mass="6116">MDQFEMQELEKLVFVQRARLVSAEHAAQKKVAKVSGDCPIASRRRKSNARWKS</sequence>
<protein>
    <submittedName>
        <fullName evidence="1">Uncharacterized protein</fullName>
    </submittedName>
</protein>
<geneLocation type="plasmid" evidence="1 2">
    <name>pA82</name>
</geneLocation>
<name>E3HY37_ACHXA</name>
<proteinExistence type="predicted"/>
<dbReference type="KEGG" id="axy:AXYL_06707"/>
<dbReference type="Proteomes" id="UP000006876">
    <property type="component" value="Plasmid pA82"/>
</dbReference>
<evidence type="ECO:0000313" key="2">
    <source>
        <dbReference type="Proteomes" id="UP000006876"/>
    </source>
</evidence>
<dbReference type="HOGENOM" id="CLU_3057413_0_0_4"/>
<gene>
    <name evidence="1" type="ordered locus">AXYL_06707</name>
</gene>
<evidence type="ECO:0000313" key="1">
    <source>
        <dbReference type="EMBL" id="ADP19991.1"/>
    </source>
</evidence>
<organism evidence="1 2">
    <name type="scientific">Achromobacter xylosoxidans (strain A8)</name>
    <dbReference type="NCBI Taxonomy" id="762376"/>
    <lineage>
        <taxon>Bacteria</taxon>
        <taxon>Pseudomonadati</taxon>
        <taxon>Pseudomonadota</taxon>
        <taxon>Betaproteobacteria</taxon>
        <taxon>Burkholderiales</taxon>
        <taxon>Alcaligenaceae</taxon>
        <taxon>Achromobacter</taxon>
    </lineage>
</organism>